<feature type="region of interest" description="Disordered" evidence="2">
    <location>
        <begin position="200"/>
        <end position="274"/>
    </location>
</feature>
<feature type="compositionally biased region" description="Basic and acidic residues" evidence="2">
    <location>
        <begin position="200"/>
        <end position="211"/>
    </location>
</feature>
<proteinExistence type="predicted"/>
<evidence type="ECO:0000256" key="1">
    <source>
        <dbReference type="ARBA" id="ARBA00001954"/>
    </source>
</evidence>
<keyword evidence="4" id="KW-0223">Dioxygenase</keyword>
<reference evidence="4" key="2">
    <citation type="submission" date="2020-06" db="EMBL/GenBank/DDBJ databases">
        <authorList>
            <person name="Sheffer M."/>
        </authorList>
    </citation>
    <scope>NUCLEOTIDE SEQUENCE</scope>
</reference>
<feature type="compositionally biased region" description="Basic and acidic residues" evidence="2">
    <location>
        <begin position="17"/>
        <end position="41"/>
    </location>
</feature>
<dbReference type="GO" id="GO:0006307">
    <property type="term" value="P:DNA alkylation repair"/>
    <property type="evidence" value="ECO:0007669"/>
    <property type="project" value="InterPro"/>
</dbReference>
<feature type="region of interest" description="Disordered" evidence="2">
    <location>
        <begin position="1"/>
        <end position="58"/>
    </location>
</feature>
<dbReference type="Proteomes" id="UP000807504">
    <property type="component" value="Unassembled WGS sequence"/>
</dbReference>
<name>A0A8T0EGA1_ARGBR</name>
<feature type="compositionally biased region" description="Basic and acidic residues" evidence="2">
    <location>
        <begin position="221"/>
        <end position="235"/>
    </location>
</feature>
<dbReference type="GO" id="GO:0005739">
    <property type="term" value="C:mitochondrion"/>
    <property type="evidence" value="ECO:0007669"/>
    <property type="project" value="TreeGrafter"/>
</dbReference>
<dbReference type="PANTHER" id="PTHR31212">
    <property type="entry name" value="ALPHA-KETOGLUTARATE-DEPENDENT DIOXYGENASE ALKB HOMOLOG 3"/>
    <property type="match status" value="1"/>
</dbReference>
<dbReference type="PROSITE" id="PS51471">
    <property type="entry name" value="FE2OG_OXY"/>
    <property type="match status" value="1"/>
</dbReference>
<dbReference type="InterPro" id="IPR027450">
    <property type="entry name" value="AlkB-like"/>
</dbReference>
<dbReference type="Pfam" id="PF13532">
    <property type="entry name" value="2OG-FeII_Oxy_2"/>
    <property type="match status" value="1"/>
</dbReference>
<keyword evidence="4" id="KW-0560">Oxidoreductase</keyword>
<organism evidence="4 5">
    <name type="scientific">Argiope bruennichi</name>
    <name type="common">Wasp spider</name>
    <name type="synonym">Aranea bruennichi</name>
    <dbReference type="NCBI Taxonomy" id="94029"/>
    <lineage>
        <taxon>Eukaryota</taxon>
        <taxon>Metazoa</taxon>
        <taxon>Ecdysozoa</taxon>
        <taxon>Arthropoda</taxon>
        <taxon>Chelicerata</taxon>
        <taxon>Arachnida</taxon>
        <taxon>Araneae</taxon>
        <taxon>Araneomorphae</taxon>
        <taxon>Entelegynae</taxon>
        <taxon>Araneoidea</taxon>
        <taxon>Araneidae</taxon>
        <taxon>Argiope</taxon>
    </lineage>
</organism>
<dbReference type="InterPro" id="IPR032854">
    <property type="entry name" value="ALKBH3"/>
</dbReference>
<dbReference type="SUPFAM" id="SSF51197">
    <property type="entry name" value="Clavaminate synthase-like"/>
    <property type="match status" value="1"/>
</dbReference>
<feature type="domain" description="Fe2OG dioxygenase" evidence="3">
    <location>
        <begin position="72"/>
        <end position="176"/>
    </location>
</feature>
<accession>A0A8T0EGA1</accession>
<reference evidence="4" key="1">
    <citation type="journal article" date="2020" name="bioRxiv">
        <title>Chromosome-level reference genome of the European wasp spider Argiope bruennichi: a resource for studies on range expansion and evolutionary adaptation.</title>
        <authorList>
            <person name="Sheffer M.M."/>
            <person name="Hoppe A."/>
            <person name="Krehenwinkel H."/>
            <person name="Uhl G."/>
            <person name="Kuss A.W."/>
            <person name="Jensen L."/>
            <person name="Jensen C."/>
            <person name="Gillespie R.G."/>
            <person name="Hoff K.J."/>
            <person name="Prost S."/>
        </authorList>
    </citation>
    <scope>NUCLEOTIDE SEQUENCE</scope>
</reference>
<comment type="cofactor">
    <cofactor evidence="1">
        <name>Fe(2+)</name>
        <dbReference type="ChEBI" id="CHEBI:29033"/>
    </cofactor>
</comment>
<dbReference type="Gene3D" id="2.60.120.590">
    <property type="entry name" value="Alpha-ketoglutarate-dependent dioxygenase AlkB-like"/>
    <property type="match status" value="1"/>
</dbReference>
<dbReference type="InterPro" id="IPR005123">
    <property type="entry name" value="Oxoglu/Fe-dep_dioxygenase_dom"/>
</dbReference>
<protein>
    <submittedName>
        <fullName evidence="4">Alpha-ketoglutarate-dependent dioxygenase like protein</fullName>
    </submittedName>
</protein>
<comment type="caution">
    <text evidence="4">The sequence shown here is derived from an EMBL/GenBank/DDBJ whole genome shotgun (WGS) entry which is preliminary data.</text>
</comment>
<evidence type="ECO:0000313" key="4">
    <source>
        <dbReference type="EMBL" id="KAF8771971.1"/>
    </source>
</evidence>
<sequence length="274" mass="31760">MSEDRRKNARTQGRFSGGDREGNSRWHDKQNSKTTSADKNKGEKRKAPVVGSRAQNEIDLQFEEDSNYKFKELETPGKPQELKNGKDSVAWHSDDEFTLGVCPTIASVSLGETRKFEMRPKRNVENVNTSDILFVNLTHGSLIVMDGCMQKDWQHRVPKEYHDKGERINLTFRTIYPIDQLPPEMPYVSNMKSAKTPSAKVDHQQDHKFDAESFPPLGMEVNDKKNKCLPKENYNKDYQQSVKQRKHQKEENWDDEMFQNVEGMEEASKSEKFN</sequence>
<keyword evidence="5" id="KW-1185">Reference proteome</keyword>
<evidence type="ECO:0000313" key="5">
    <source>
        <dbReference type="Proteomes" id="UP000807504"/>
    </source>
</evidence>
<gene>
    <name evidence="4" type="ORF">HNY73_019325</name>
</gene>
<dbReference type="GO" id="GO:0005654">
    <property type="term" value="C:nucleoplasm"/>
    <property type="evidence" value="ECO:0007669"/>
    <property type="project" value="TreeGrafter"/>
</dbReference>
<dbReference type="InterPro" id="IPR037151">
    <property type="entry name" value="AlkB-like_sf"/>
</dbReference>
<evidence type="ECO:0000256" key="2">
    <source>
        <dbReference type="SAM" id="MobiDB-lite"/>
    </source>
</evidence>
<dbReference type="AlphaFoldDB" id="A0A8T0EGA1"/>
<dbReference type="PANTHER" id="PTHR31212:SF4">
    <property type="entry name" value="ALPHA-KETOGLUTARATE-DEPENDENT DIOXYGENASE ALKB HOMOLOG 3"/>
    <property type="match status" value="1"/>
</dbReference>
<dbReference type="GO" id="GO:0051213">
    <property type="term" value="F:dioxygenase activity"/>
    <property type="evidence" value="ECO:0007669"/>
    <property type="project" value="UniProtKB-KW"/>
</dbReference>
<evidence type="ECO:0000259" key="3">
    <source>
        <dbReference type="PROSITE" id="PS51471"/>
    </source>
</evidence>
<dbReference type="EMBL" id="JABXBU010002228">
    <property type="protein sequence ID" value="KAF8771971.1"/>
    <property type="molecule type" value="Genomic_DNA"/>
</dbReference>